<feature type="compositionally biased region" description="Polar residues" evidence="1">
    <location>
        <begin position="317"/>
        <end position="341"/>
    </location>
</feature>
<feature type="region of interest" description="Disordered" evidence="1">
    <location>
        <begin position="144"/>
        <end position="166"/>
    </location>
</feature>
<proteinExistence type="predicted"/>
<feature type="compositionally biased region" description="Basic and acidic residues" evidence="1">
    <location>
        <begin position="103"/>
        <end position="123"/>
    </location>
</feature>
<feature type="region of interest" description="Disordered" evidence="1">
    <location>
        <begin position="1"/>
        <end position="130"/>
    </location>
</feature>
<organism evidence="2 3">
    <name type="scientific">Actinidia chinensis var. chinensis</name>
    <name type="common">Chinese soft-hair kiwi</name>
    <dbReference type="NCBI Taxonomy" id="1590841"/>
    <lineage>
        <taxon>Eukaryota</taxon>
        <taxon>Viridiplantae</taxon>
        <taxon>Streptophyta</taxon>
        <taxon>Embryophyta</taxon>
        <taxon>Tracheophyta</taxon>
        <taxon>Spermatophyta</taxon>
        <taxon>Magnoliopsida</taxon>
        <taxon>eudicotyledons</taxon>
        <taxon>Gunneridae</taxon>
        <taxon>Pentapetalae</taxon>
        <taxon>asterids</taxon>
        <taxon>Ericales</taxon>
        <taxon>Actinidiaceae</taxon>
        <taxon>Actinidia</taxon>
    </lineage>
</organism>
<dbReference type="OMA" id="HYAPRKQ"/>
<feature type="compositionally biased region" description="Polar residues" evidence="1">
    <location>
        <begin position="13"/>
        <end position="29"/>
    </location>
</feature>
<feature type="compositionally biased region" description="Basic and acidic residues" evidence="1">
    <location>
        <begin position="1"/>
        <end position="12"/>
    </location>
</feature>
<evidence type="ECO:0000313" key="2">
    <source>
        <dbReference type="EMBL" id="PSS16345.1"/>
    </source>
</evidence>
<name>A0A2R6QX98_ACTCC</name>
<dbReference type="InParanoid" id="A0A2R6QX98"/>
<dbReference type="Proteomes" id="UP000241394">
    <property type="component" value="Chromosome LG12"/>
</dbReference>
<dbReference type="PANTHER" id="PTHR33671">
    <property type="entry name" value="N-METHYLTRANSFERASE, PUTATIVE (DUF688)-RELATED"/>
    <property type="match status" value="1"/>
</dbReference>
<dbReference type="InterPro" id="IPR007789">
    <property type="entry name" value="DUF688"/>
</dbReference>
<dbReference type="PANTHER" id="PTHR33671:SF2">
    <property type="entry name" value="N-METHYLTRANSFERASE, PUTATIVE (DUF688)-RELATED"/>
    <property type="match status" value="1"/>
</dbReference>
<dbReference type="FunCoup" id="A0A2R6QX98">
    <property type="interactions" value="1539"/>
</dbReference>
<dbReference type="STRING" id="1590841.A0A2R6QX98"/>
<dbReference type="Gramene" id="PSS16345">
    <property type="protein sequence ID" value="PSS16345"/>
    <property type="gene ID" value="CEY00_Acc13913"/>
</dbReference>
<accession>A0A2R6QX98</accession>
<feature type="compositionally biased region" description="Basic and acidic residues" evidence="1">
    <location>
        <begin position="144"/>
        <end position="155"/>
    </location>
</feature>
<dbReference type="EMBL" id="NKQK01000012">
    <property type="protein sequence ID" value="PSS16345.1"/>
    <property type="molecule type" value="Genomic_DNA"/>
</dbReference>
<dbReference type="Pfam" id="PF05097">
    <property type="entry name" value="DUF688"/>
    <property type="match status" value="1"/>
</dbReference>
<evidence type="ECO:0000313" key="3">
    <source>
        <dbReference type="Proteomes" id="UP000241394"/>
    </source>
</evidence>
<reference evidence="3" key="2">
    <citation type="journal article" date="2018" name="BMC Genomics">
        <title>A manually annotated Actinidia chinensis var. chinensis (kiwifruit) genome highlights the challenges associated with draft genomes and gene prediction in plants.</title>
        <authorList>
            <person name="Pilkington S.M."/>
            <person name="Crowhurst R."/>
            <person name="Hilario E."/>
            <person name="Nardozza S."/>
            <person name="Fraser L."/>
            <person name="Peng Y."/>
            <person name="Gunaseelan K."/>
            <person name="Simpson R."/>
            <person name="Tahir J."/>
            <person name="Deroles S.C."/>
            <person name="Templeton K."/>
            <person name="Luo Z."/>
            <person name="Davy M."/>
            <person name="Cheng C."/>
            <person name="McNeilage M."/>
            <person name="Scaglione D."/>
            <person name="Liu Y."/>
            <person name="Zhang Q."/>
            <person name="Datson P."/>
            <person name="De Silva N."/>
            <person name="Gardiner S.E."/>
            <person name="Bassett H."/>
            <person name="Chagne D."/>
            <person name="McCallum J."/>
            <person name="Dzierzon H."/>
            <person name="Deng C."/>
            <person name="Wang Y.Y."/>
            <person name="Barron L."/>
            <person name="Manako K."/>
            <person name="Bowen J."/>
            <person name="Foster T.M."/>
            <person name="Erridge Z.A."/>
            <person name="Tiffin H."/>
            <person name="Waite C.N."/>
            <person name="Davies K.M."/>
            <person name="Grierson E.P."/>
            <person name="Laing W.A."/>
            <person name="Kirk R."/>
            <person name="Chen X."/>
            <person name="Wood M."/>
            <person name="Montefiori M."/>
            <person name="Brummell D.A."/>
            <person name="Schwinn K.E."/>
            <person name="Catanach A."/>
            <person name="Fullerton C."/>
            <person name="Li D."/>
            <person name="Meiyalaghan S."/>
            <person name="Nieuwenhuizen N."/>
            <person name="Read N."/>
            <person name="Prakash R."/>
            <person name="Hunter D."/>
            <person name="Zhang H."/>
            <person name="McKenzie M."/>
            <person name="Knabel M."/>
            <person name="Harris A."/>
            <person name="Allan A.C."/>
            <person name="Gleave A."/>
            <person name="Chen A."/>
            <person name="Janssen B.J."/>
            <person name="Plunkett B."/>
            <person name="Ampomah-Dwamena C."/>
            <person name="Voogd C."/>
            <person name="Leif D."/>
            <person name="Lafferty D."/>
            <person name="Souleyre E.J.F."/>
            <person name="Varkonyi-Gasic E."/>
            <person name="Gambi F."/>
            <person name="Hanley J."/>
            <person name="Yao J.L."/>
            <person name="Cheung J."/>
            <person name="David K.M."/>
            <person name="Warren B."/>
            <person name="Marsh K."/>
            <person name="Snowden K.C."/>
            <person name="Lin-Wang K."/>
            <person name="Brian L."/>
            <person name="Martinez-Sanchez M."/>
            <person name="Wang M."/>
            <person name="Ileperuma N."/>
            <person name="Macnee N."/>
            <person name="Campin R."/>
            <person name="McAtee P."/>
            <person name="Drummond R.S.M."/>
            <person name="Espley R.V."/>
            <person name="Ireland H.S."/>
            <person name="Wu R."/>
            <person name="Atkinson R.G."/>
            <person name="Karunairetnam S."/>
            <person name="Bulley S."/>
            <person name="Chunkath S."/>
            <person name="Hanley Z."/>
            <person name="Storey R."/>
            <person name="Thrimawithana A.H."/>
            <person name="Thomson S."/>
            <person name="David C."/>
            <person name="Testolin R."/>
            <person name="Huang H."/>
            <person name="Hellens R.P."/>
            <person name="Schaffer R.J."/>
        </authorList>
    </citation>
    <scope>NUCLEOTIDE SEQUENCE [LARGE SCALE GENOMIC DNA]</scope>
    <source>
        <strain evidence="3">cv. Red5</strain>
    </source>
</reference>
<gene>
    <name evidence="2" type="ORF">CEY00_Acc13913</name>
</gene>
<protein>
    <submittedName>
        <fullName evidence="2">Uncharacterized protein</fullName>
    </submittedName>
</protein>
<feature type="region of interest" description="Disordered" evidence="1">
    <location>
        <begin position="317"/>
        <end position="358"/>
    </location>
</feature>
<reference evidence="2 3" key="1">
    <citation type="submission" date="2017-07" db="EMBL/GenBank/DDBJ databases">
        <title>An improved, manually edited Actinidia chinensis var. chinensis (kiwifruit) genome highlights the challenges associated with draft genomes and gene prediction in plants.</title>
        <authorList>
            <person name="Pilkington S."/>
            <person name="Crowhurst R."/>
            <person name="Hilario E."/>
            <person name="Nardozza S."/>
            <person name="Fraser L."/>
            <person name="Peng Y."/>
            <person name="Gunaseelan K."/>
            <person name="Simpson R."/>
            <person name="Tahir J."/>
            <person name="Deroles S."/>
            <person name="Templeton K."/>
            <person name="Luo Z."/>
            <person name="Davy M."/>
            <person name="Cheng C."/>
            <person name="Mcneilage M."/>
            <person name="Scaglione D."/>
            <person name="Liu Y."/>
            <person name="Zhang Q."/>
            <person name="Datson P."/>
            <person name="De Silva N."/>
            <person name="Gardiner S."/>
            <person name="Bassett H."/>
            <person name="Chagne D."/>
            <person name="Mccallum J."/>
            <person name="Dzierzon H."/>
            <person name="Deng C."/>
            <person name="Wang Y.-Y."/>
            <person name="Barron N."/>
            <person name="Manako K."/>
            <person name="Bowen J."/>
            <person name="Foster T."/>
            <person name="Erridge Z."/>
            <person name="Tiffin H."/>
            <person name="Waite C."/>
            <person name="Davies K."/>
            <person name="Grierson E."/>
            <person name="Laing W."/>
            <person name="Kirk R."/>
            <person name="Chen X."/>
            <person name="Wood M."/>
            <person name="Montefiori M."/>
            <person name="Brummell D."/>
            <person name="Schwinn K."/>
            <person name="Catanach A."/>
            <person name="Fullerton C."/>
            <person name="Li D."/>
            <person name="Meiyalaghan S."/>
            <person name="Nieuwenhuizen N."/>
            <person name="Read N."/>
            <person name="Prakash R."/>
            <person name="Hunter D."/>
            <person name="Zhang H."/>
            <person name="Mckenzie M."/>
            <person name="Knabel M."/>
            <person name="Harris A."/>
            <person name="Allan A."/>
            <person name="Chen A."/>
            <person name="Janssen B."/>
            <person name="Plunkett B."/>
            <person name="Dwamena C."/>
            <person name="Voogd C."/>
            <person name="Leif D."/>
            <person name="Lafferty D."/>
            <person name="Souleyre E."/>
            <person name="Varkonyi-Gasic E."/>
            <person name="Gambi F."/>
            <person name="Hanley J."/>
            <person name="Yao J.-L."/>
            <person name="Cheung J."/>
            <person name="David K."/>
            <person name="Warren B."/>
            <person name="Marsh K."/>
            <person name="Snowden K."/>
            <person name="Lin-Wang K."/>
            <person name="Brian L."/>
            <person name="Martinez-Sanchez M."/>
            <person name="Wang M."/>
            <person name="Ileperuma N."/>
            <person name="Macnee N."/>
            <person name="Campin R."/>
            <person name="Mcatee P."/>
            <person name="Drummond R."/>
            <person name="Espley R."/>
            <person name="Ireland H."/>
            <person name="Wu R."/>
            <person name="Atkinson R."/>
            <person name="Karunairetnam S."/>
            <person name="Bulley S."/>
            <person name="Chunkath S."/>
            <person name="Hanley Z."/>
            <person name="Storey R."/>
            <person name="Thrimawithana A."/>
            <person name="Thomson S."/>
            <person name="David C."/>
            <person name="Testolin R."/>
        </authorList>
    </citation>
    <scope>NUCLEOTIDE SEQUENCE [LARGE SCALE GENOMIC DNA]</scope>
    <source>
        <strain evidence="3">cv. Red5</strain>
        <tissue evidence="2">Young leaf</tissue>
    </source>
</reference>
<feature type="compositionally biased region" description="Basic and acidic residues" evidence="1">
    <location>
        <begin position="342"/>
        <end position="358"/>
    </location>
</feature>
<dbReference type="AlphaFoldDB" id="A0A2R6QX98"/>
<keyword evidence="3" id="KW-1185">Reference proteome</keyword>
<feature type="region of interest" description="Disordered" evidence="1">
    <location>
        <begin position="224"/>
        <end position="262"/>
    </location>
</feature>
<sequence>MSLKNLMEDKQLDFNQPLLSVRRYSSTAGSEKDVKRKTGYPLPGIPVLPSYQSELKSGPVRNPGTVPFTWEQCPGRPKDERKSRSQPPEQPHIIPKLPPGRIMEVKHPAPDKVSEDSSGREVGKVLSRSRSISSIEESITKFEISRDAIQDKESSDSGDGGEAYQDALDTLSGTESFFLNCSVSGLSGLDGPEVKPSGTFSTDPHTRDFMMGRFLPAAKAMASETPQYASRKQPVVREQPRQLRQIINGDKRPPLHCPRAYNLPNYLENNKEEESDDEDDDFDEPGNLSTKACGLLPKFCLKGSLCLLNPVPGMSVRTQVPTSPASRTQARSASAGSCQETENQRTRVASHEKRSIGGPRKAELREYNTVVRGKYNQAPHLSSYQKLEGSSLYRRLQGNELPQSSFCEEKGSLDVPKEAEIDQINGFSSQKGCPNSFEELLADQSTKSELDFASPVVEKTLYVDSVHKMVSPKLNSFSSDWKDLPNSISKDSEIAAKFTGLEETPSVDSLLQDIDKSNITSEEVILQPKSSNPADTSLLSFPGKSDQEMGMEIRKGFGQDQDQRKLTEVENVENFQDADSQCPLPPPLPKSPTESWLCRTLPSMSTKNASSRSYLGLRMNTQHQASKTSSVDPKWETIVKTTKEVITPASKN</sequence>
<dbReference type="OrthoDB" id="677721at2759"/>
<evidence type="ECO:0000256" key="1">
    <source>
        <dbReference type="SAM" id="MobiDB-lite"/>
    </source>
</evidence>
<comment type="caution">
    <text evidence="2">The sequence shown here is derived from an EMBL/GenBank/DDBJ whole genome shotgun (WGS) entry which is preliminary data.</text>
</comment>